<evidence type="ECO:0000313" key="2">
    <source>
        <dbReference type="EMBL" id="KAF0897266.1"/>
    </source>
</evidence>
<dbReference type="Proteomes" id="UP000479710">
    <property type="component" value="Unassembled WGS sequence"/>
</dbReference>
<dbReference type="AlphaFoldDB" id="A0A6G1CAY4"/>
<organism evidence="2 3">
    <name type="scientific">Oryza meyeriana var. granulata</name>
    <dbReference type="NCBI Taxonomy" id="110450"/>
    <lineage>
        <taxon>Eukaryota</taxon>
        <taxon>Viridiplantae</taxon>
        <taxon>Streptophyta</taxon>
        <taxon>Embryophyta</taxon>
        <taxon>Tracheophyta</taxon>
        <taxon>Spermatophyta</taxon>
        <taxon>Magnoliopsida</taxon>
        <taxon>Liliopsida</taxon>
        <taxon>Poales</taxon>
        <taxon>Poaceae</taxon>
        <taxon>BOP clade</taxon>
        <taxon>Oryzoideae</taxon>
        <taxon>Oryzeae</taxon>
        <taxon>Oryzinae</taxon>
        <taxon>Oryza</taxon>
        <taxon>Oryza meyeriana</taxon>
    </lineage>
</organism>
<proteinExistence type="predicted"/>
<feature type="compositionally biased region" description="Basic and acidic residues" evidence="1">
    <location>
        <begin position="34"/>
        <end position="50"/>
    </location>
</feature>
<gene>
    <name evidence="2" type="ORF">E2562_034983</name>
</gene>
<dbReference type="EMBL" id="SPHZ02000010">
    <property type="protein sequence ID" value="KAF0897266.1"/>
    <property type="molecule type" value="Genomic_DNA"/>
</dbReference>
<sequence>MPTVRTSAGGVGSCRSSNERGEKRGERRNRKREGRREDERRRGKGKEDKKVQIDGAGMVGDEGDWIYELLDPEIDAHHLLVGLAVLCAMYRGLCEAIYKADVMSSIGGYLILLKMSAYEHFQVSKPVVDTNPYVYPDGIDLVD</sequence>
<evidence type="ECO:0000313" key="3">
    <source>
        <dbReference type="Proteomes" id="UP000479710"/>
    </source>
</evidence>
<keyword evidence="3" id="KW-1185">Reference proteome</keyword>
<reference evidence="2 3" key="1">
    <citation type="submission" date="2019-11" db="EMBL/GenBank/DDBJ databases">
        <title>Whole genome sequence of Oryza granulata.</title>
        <authorList>
            <person name="Li W."/>
        </authorList>
    </citation>
    <scope>NUCLEOTIDE SEQUENCE [LARGE SCALE GENOMIC DNA]</scope>
    <source>
        <strain evidence="3">cv. Menghai</strain>
        <tissue evidence="2">Leaf</tissue>
    </source>
</reference>
<evidence type="ECO:0000256" key="1">
    <source>
        <dbReference type="SAM" id="MobiDB-lite"/>
    </source>
</evidence>
<accession>A0A6G1CAY4</accession>
<name>A0A6G1CAY4_9ORYZ</name>
<comment type="caution">
    <text evidence="2">The sequence shown here is derived from an EMBL/GenBank/DDBJ whole genome shotgun (WGS) entry which is preliminary data.</text>
</comment>
<feature type="region of interest" description="Disordered" evidence="1">
    <location>
        <begin position="1"/>
        <end position="50"/>
    </location>
</feature>
<protein>
    <submittedName>
        <fullName evidence="2">Uncharacterized protein</fullName>
    </submittedName>
</protein>